<sequence>MPRVVEAFSGIRSQTQALKNLGIDHEVVATFEIDKWAIEMAKLLHGNVNNLGDISKVDPKEVPEHDLFTYTFPCQDISTAGHQAGLEKNSGTRSSLLWECKKIIEYHKPKYLLMENVDNLLSKRHIKQFMDWLVVLEKLGYKNYYKILNAKDYRIPQRRKRVFCVSIFGNEKYVFPKPVELKLRLRDMLEKEVPEKYYLKDIDNNKFHVNMNKKQGYFISGEVANALTSKNNRNNLIQVGYINTNSQGNRVYTDDVACTISALGGGGGAKTGLYLVPNEKIIDDDISYCITASYHKGTNLKGYFKKGRRQLIQDDNFRIRRLTPRECWRLMGWKDEQIDKVIHFSDKQLIEKAGNSIVIDVLEEIFRSLFLTIHEEENEYRLF</sequence>
<comment type="similarity">
    <text evidence="5 6">Belongs to the class I-like SAM-binding methyltransferase superfamily. C5-methyltransferase family.</text>
</comment>
<organism evidence="8 9">
    <name type="scientific">Sebaldella termitidis (strain ATCC 33386 / NCTC 11300)</name>
    <dbReference type="NCBI Taxonomy" id="526218"/>
    <lineage>
        <taxon>Bacteria</taxon>
        <taxon>Fusobacteriati</taxon>
        <taxon>Fusobacteriota</taxon>
        <taxon>Fusobacteriia</taxon>
        <taxon>Fusobacteriales</taxon>
        <taxon>Leptotrichiaceae</taxon>
        <taxon>Sebaldella</taxon>
    </lineage>
</organism>
<evidence type="ECO:0000256" key="5">
    <source>
        <dbReference type="PROSITE-ProRule" id="PRU01016"/>
    </source>
</evidence>
<dbReference type="RefSeq" id="WP_012860300.1">
    <property type="nucleotide sequence ID" value="NC_013517.1"/>
</dbReference>
<dbReference type="REBASE" id="22723">
    <property type="entry name" value="M1.Ste33386ORF832P"/>
</dbReference>
<dbReference type="InterPro" id="IPR001525">
    <property type="entry name" value="C5_MeTfrase"/>
</dbReference>
<reference evidence="8 9" key="2">
    <citation type="journal article" date="2010" name="Stand. Genomic Sci.">
        <title>Complete genome sequence of Sebaldella termitidis type strain (NCTC 11300).</title>
        <authorList>
            <person name="Harmon-Smith M."/>
            <person name="Celia L."/>
            <person name="Chertkov O."/>
            <person name="Lapidus A."/>
            <person name="Copeland A."/>
            <person name="Glavina Del Rio T."/>
            <person name="Nolan M."/>
            <person name="Lucas S."/>
            <person name="Tice H."/>
            <person name="Cheng J.F."/>
            <person name="Han C."/>
            <person name="Detter J.C."/>
            <person name="Bruce D."/>
            <person name="Goodwin L."/>
            <person name="Pitluck S."/>
            <person name="Pati A."/>
            <person name="Liolios K."/>
            <person name="Ivanova N."/>
            <person name="Mavromatis K."/>
            <person name="Mikhailova N."/>
            <person name="Chen A."/>
            <person name="Palaniappan K."/>
            <person name="Land M."/>
            <person name="Hauser L."/>
            <person name="Chang Y.J."/>
            <person name="Jeffries C.D."/>
            <person name="Brettin T."/>
            <person name="Goker M."/>
            <person name="Beck B."/>
            <person name="Bristow J."/>
            <person name="Eisen J.A."/>
            <person name="Markowitz V."/>
            <person name="Hugenholtz P."/>
            <person name="Kyrpides N.C."/>
            <person name="Klenk H.P."/>
            <person name="Chen F."/>
        </authorList>
    </citation>
    <scope>NUCLEOTIDE SEQUENCE [LARGE SCALE GENOMIC DNA]</scope>
    <source>
        <strain evidence="9">ATCC 33386 / NCTC 11300</strain>
    </source>
</reference>
<protein>
    <recommendedName>
        <fullName evidence="7">Cytosine-specific methyltransferase</fullName>
        <ecNumber evidence="7">2.1.1.37</ecNumber>
    </recommendedName>
</protein>
<dbReference type="KEGG" id="str:Sterm_0832"/>
<gene>
    <name evidence="8" type="ordered locus">Sterm_0832</name>
</gene>
<dbReference type="HOGENOM" id="CLU_006958_0_6_0"/>
<dbReference type="PROSITE" id="PS00094">
    <property type="entry name" value="C5_MTASE_1"/>
    <property type="match status" value="1"/>
</dbReference>
<dbReference type="AlphaFoldDB" id="D1AR16"/>
<dbReference type="eggNOG" id="COG0270">
    <property type="taxonomic scope" value="Bacteria"/>
</dbReference>
<dbReference type="SUPFAM" id="SSF53335">
    <property type="entry name" value="S-adenosyl-L-methionine-dependent methyltransferases"/>
    <property type="match status" value="1"/>
</dbReference>
<dbReference type="Gene3D" id="3.90.120.10">
    <property type="entry name" value="DNA Methylase, subunit A, domain 2"/>
    <property type="match status" value="2"/>
</dbReference>
<dbReference type="PRINTS" id="PR00105">
    <property type="entry name" value="C5METTRFRASE"/>
</dbReference>
<dbReference type="Pfam" id="PF00145">
    <property type="entry name" value="DNA_methylase"/>
    <property type="match status" value="1"/>
</dbReference>
<dbReference type="PANTHER" id="PTHR46098:SF1">
    <property type="entry name" value="TRNA (CYTOSINE(38)-C(5))-METHYLTRANSFERASE"/>
    <property type="match status" value="1"/>
</dbReference>
<dbReference type="GO" id="GO:0009307">
    <property type="term" value="P:DNA restriction-modification system"/>
    <property type="evidence" value="ECO:0007669"/>
    <property type="project" value="UniProtKB-KW"/>
</dbReference>
<dbReference type="InterPro" id="IPR018117">
    <property type="entry name" value="C5_DNA_meth_AS"/>
</dbReference>
<keyword evidence="3 5" id="KW-0949">S-adenosyl-L-methionine</keyword>
<keyword evidence="2 5" id="KW-0808">Transferase</keyword>
<evidence type="ECO:0000256" key="1">
    <source>
        <dbReference type="ARBA" id="ARBA00022603"/>
    </source>
</evidence>
<comment type="catalytic activity">
    <reaction evidence="7">
        <text>a 2'-deoxycytidine in DNA + S-adenosyl-L-methionine = a 5-methyl-2'-deoxycytidine in DNA + S-adenosyl-L-homocysteine + H(+)</text>
        <dbReference type="Rhea" id="RHEA:13681"/>
        <dbReference type="Rhea" id="RHEA-COMP:11369"/>
        <dbReference type="Rhea" id="RHEA-COMP:11370"/>
        <dbReference type="ChEBI" id="CHEBI:15378"/>
        <dbReference type="ChEBI" id="CHEBI:57856"/>
        <dbReference type="ChEBI" id="CHEBI:59789"/>
        <dbReference type="ChEBI" id="CHEBI:85452"/>
        <dbReference type="ChEBI" id="CHEBI:85454"/>
        <dbReference type="EC" id="2.1.1.37"/>
    </reaction>
</comment>
<evidence type="ECO:0000313" key="8">
    <source>
        <dbReference type="EMBL" id="ACZ07704.1"/>
    </source>
</evidence>
<dbReference type="STRING" id="526218.Sterm_0832"/>
<dbReference type="NCBIfam" id="TIGR00675">
    <property type="entry name" value="dcm"/>
    <property type="match status" value="1"/>
</dbReference>
<name>D1AR16_SEBTE</name>
<accession>D1AR16</accession>
<dbReference type="InterPro" id="IPR050750">
    <property type="entry name" value="C5-MTase"/>
</dbReference>
<dbReference type="InterPro" id="IPR029063">
    <property type="entry name" value="SAM-dependent_MTases_sf"/>
</dbReference>
<dbReference type="GO" id="GO:0003886">
    <property type="term" value="F:DNA (cytosine-5-)-methyltransferase activity"/>
    <property type="evidence" value="ECO:0007669"/>
    <property type="project" value="UniProtKB-EC"/>
</dbReference>
<dbReference type="PROSITE" id="PS51679">
    <property type="entry name" value="SAM_MT_C5"/>
    <property type="match status" value="1"/>
</dbReference>
<keyword evidence="9" id="KW-1185">Reference proteome</keyword>
<dbReference type="Proteomes" id="UP000000845">
    <property type="component" value="Chromosome"/>
</dbReference>
<evidence type="ECO:0000256" key="3">
    <source>
        <dbReference type="ARBA" id="ARBA00022691"/>
    </source>
</evidence>
<dbReference type="GO" id="GO:0032259">
    <property type="term" value="P:methylation"/>
    <property type="evidence" value="ECO:0007669"/>
    <property type="project" value="UniProtKB-KW"/>
</dbReference>
<keyword evidence="4" id="KW-0680">Restriction system</keyword>
<dbReference type="Gene3D" id="3.40.50.150">
    <property type="entry name" value="Vaccinia Virus protein VP39"/>
    <property type="match status" value="1"/>
</dbReference>
<evidence type="ECO:0000256" key="2">
    <source>
        <dbReference type="ARBA" id="ARBA00022679"/>
    </source>
</evidence>
<evidence type="ECO:0000256" key="4">
    <source>
        <dbReference type="ARBA" id="ARBA00022747"/>
    </source>
</evidence>
<proteinExistence type="inferred from homology"/>
<dbReference type="EMBL" id="CP001739">
    <property type="protein sequence ID" value="ACZ07704.1"/>
    <property type="molecule type" value="Genomic_DNA"/>
</dbReference>
<evidence type="ECO:0000313" key="9">
    <source>
        <dbReference type="Proteomes" id="UP000000845"/>
    </source>
</evidence>
<evidence type="ECO:0000256" key="6">
    <source>
        <dbReference type="RuleBase" id="RU000416"/>
    </source>
</evidence>
<evidence type="ECO:0000256" key="7">
    <source>
        <dbReference type="RuleBase" id="RU000417"/>
    </source>
</evidence>
<dbReference type="EC" id="2.1.1.37" evidence="7"/>
<reference evidence="9" key="1">
    <citation type="submission" date="2009-09" db="EMBL/GenBank/DDBJ databases">
        <title>The complete chromosome of Sebaldella termitidis ATCC 33386.</title>
        <authorList>
            <consortium name="US DOE Joint Genome Institute (JGI-PGF)"/>
            <person name="Lucas S."/>
            <person name="Copeland A."/>
            <person name="Lapidus A."/>
            <person name="Glavina del Rio T."/>
            <person name="Dalin E."/>
            <person name="Tice H."/>
            <person name="Bruce D."/>
            <person name="Goodwin L."/>
            <person name="Pitluck S."/>
            <person name="Kyrpides N."/>
            <person name="Mavromatis K."/>
            <person name="Ivanova N."/>
            <person name="Mikhailova N."/>
            <person name="Sims D."/>
            <person name="Meincke L."/>
            <person name="Brettin T."/>
            <person name="Detter J.C."/>
            <person name="Han C."/>
            <person name="Larimer F."/>
            <person name="Land M."/>
            <person name="Hauser L."/>
            <person name="Markowitz V."/>
            <person name="Cheng J.F."/>
            <person name="Hugenholtz P."/>
            <person name="Woyke T."/>
            <person name="Wu D."/>
            <person name="Eisen J.A."/>
        </authorList>
    </citation>
    <scope>NUCLEOTIDE SEQUENCE [LARGE SCALE GENOMIC DNA]</scope>
    <source>
        <strain evidence="9">ATCC 33386 / NCTC 11300</strain>
    </source>
</reference>
<keyword evidence="1 5" id="KW-0489">Methyltransferase</keyword>
<feature type="active site" evidence="5">
    <location>
        <position position="74"/>
    </location>
</feature>
<dbReference type="PANTHER" id="PTHR46098">
    <property type="entry name" value="TRNA (CYTOSINE(38)-C(5))-METHYLTRANSFERASE"/>
    <property type="match status" value="1"/>
</dbReference>